<evidence type="ECO:0000313" key="2">
    <source>
        <dbReference type="Proteomes" id="UP000278632"/>
    </source>
</evidence>
<name>A0A3N0BBX3_9ACTN</name>
<dbReference type="InterPro" id="IPR049677">
    <property type="entry name" value="QatD"/>
</dbReference>
<dbReference type="PANTHER" id="PTHR46124">
    <property type="entry name" value="D-AMINOACYL-TRNA DEACYLASE"/>
    <property type="match status" value="1"/>
</dbReference>
<dbReference type="Gene3D" id="3.20.20.140">
    <property type="entry name" value="Metal-dependent hydrolases"/>
    <property type="match status" value="1"/>
</dbReference>
<dbReference type="PANTHER" id="PTHR46124:SF2">
    <property type="entry name" value="D-AMINOACYL-TRNA DEACYLASE"/>
    <property type="match status" value="1"/>
</dbReference>
<dbReference type="SUPFAM" id="SSF51556">
    <property type="entry name" value="Metallo-dependent hydrolases"/>
    <property type="match status" value="1"/>
</dbReference>
<dbReference type="EMBL" id="QICD01000008">
    <property type="protein sequence ID" value="RNL45064.1"/>
    <property type="molecule type" value="Genomic_DNA"/>
</dbReference>
<protein>
    <submittedName>
        <fullName evidence="1">TatD family deoxyribonuclease</fullName>
    </submittedName>
</protein>
<dbReference type="GO" id="GO:0016788">
    <property type="term" value="F:hydrolase activity, acting on ester bonds"/>
    <property type="evidence" value="ECO:0007669"/>
    <property type="project" value="InterPro"/>
</dbReference>
<dbReference type="Pfam" id="PF01026">
    <property type="entry name" value="TatD_DNase"/>
    <property type="match status" value="1"/>
</dbReference>
<gene>
    <name evidence="1" type="ORF">DMP08_05710</name>
</gene>
<reference evidence="2" key="1">
    <citation type="submission" date="2018-05" db="EMBL/GenBank/DDBJ databases">
        <title>Genome Sequencing of selected type strains of the family Eggerthellaceae.</title>
        <authorList>
            <person name="Danylec N."/>
            <person name="Stoll D.A."/>
            <person name="Doetsch A."/>
            <person name="Huch M."/>
        </authorList>
    </citation>
    <scope>NUCLEOTIDE SEQUENCE [LARGE SCALE GENOMIC DNA]</scope>
    <source>
        <strain evidence="2">DSM 16106</strain>
    </source>
</reference>
<evidence type="ECO:0000313" key="1">
    <source>
        <dbReference type="EMBL" id="RNL45064.1"/>
    </source>
</evidence>
<organism evidence="1 2">
    <name type="scientific">Paraeggerthella hongkongensis</name>
    <dbReference type="NCBI Taxonomy" id="230658"/>
    <lineage>
        <taxon>Bacteria</taxon>
        <taxon>Bacillati</taxon>
        <taxon>Actinomycetota</taxon>
        <taxon>Coriobacteriia</taxon>
        <taxon>Eggerthellales</taxon>
        <taxon>Eggerthellaceae</taxon>
        <taxon>Paraeggerthella</taxon>
    </lineage>
</organism>
<proteinExistence type="predicted"/>
<dbReference type="NCBIfam" id="NF041926">
    <property type="entry name" value="QatD"/>
    <property type="match status" value="1"/>
</dbReference>
<dbReference type="RefSeq" id="WP_123191992.1">
    <property type="nucleotide sequence ID" value="NZ_QICD01000008.1"/>
</dbReference>
<dbReference type="InterPro" id="IPR032466">
    <property type="entry name" value="Metal_Hydrolase"/>
</dbReference>
<sequence>MTILGTASSVVDGDVSSMRLFDLHCHVDFAPNAASLAVGLDELGVSALSATVTPEGYERAVQELAACGNVRVGLGLHPWWVAGSETGDGGEALESFERLVGSARFIGEIGLDFGARHVASREAQERAFDRVVSACVKRGDKVLTLHAVRAAGAVLDALERHRATEGNACVFHWFSGSSGDLQRAIRLGCFFSVGPRMLATKRGRAYARGLPRERLLLETDEPSSPGASLEAGVWRGLLERTLADLAGLRDESAADLGMRIAATSASLLVR</sequence>
<comment type="caution">
    <text evidence="1">The sequence shown here is derived from an EMBL/GenBank/DDBJ whole genome shotgun (WGS) entry which is preliminary data.</text>
</comment>
<dbReference type="AlphaFoldDB" id="A0A3N0BBX3"/>
<keyword evidence="2" id="KW-1185">Reference proteome</keyword>
<dbReference type="Proteomes" id="UP000278632">
    <property type="component" value="Unassembled WGS sequence"/>
</dbReference>
<dbReference type="InterPro" id="IPR001130">
    <property type="entry name" value="TatD-like"/>
</dbReference>
<accession>A0A3N0BBX3</accession>
<dbReference type="OrthoDB" id="9810005at2"/>